<proteinExistence type="predicted"/>
<comment type="caution">
    <text evidence="1">The sequence shown here is derived from an EMBL/GenBank/DDBJ whole genome shotgun (WGS) entry which is preliminary data.</text>
</comment>
<sequence length="476" mass="52343">MATVIEFSRFRQTKNPTMTQLPPTPVETNAGQALAPVRDAERTTIQQAVSRTKKFKRGQDAATVAARLGEVLERAAAQGIPKTRVLQAGWPGARLKDLDKITVPPSSQGASASRLGRLQKGPGNYARVGMAAARLLRMDVDDMLLHLFRGTSVDAVNEELCLRVLHEPEAEECWGLLSRQISEMVAWVIRGARLNDHVVRAAATRGRYDLAADKLLPASIVLFQHGPLANNFESYDEFPPVPSVLIHEDELAHFRRGTLRLLSPEGSAEAIKVNVRIVRELRLAIGPVDLLTEAGPLFEVRTRVDVAAEGNPIRLLRPWLYLDGTEAVDVLWNGVVRSAVLDFEPEPEHEAEADQLRVPLDGAGEGLNGGPLQPEHVYAVWYPITPRTCQRLLMRSANDFQSSVGWPRVRENMATLCLSGTVGAALEGALLSQPCELSETLLAEARRLSALVIDFAAERRLHAVALHEQALQRWSS</sequence>
<reference evidence="1" key="1">
    <citation type="submission" date="2021-01" db="EMBL/GenBank/DDBJ databases">
        <title>Microvirga sp.</title>
        <authorList>
            <person name="Kim M.K."/>
        </authorList>
    </citation>
    <scope>NUCLEOTIDE SEQUENCE</scope>
    <source>
        <strain evidence="1">5420S-16</strain>
    </source>
</reference>
<name>A0A936ZH35_9HYPH</name>
<evidence type="ECO:0000313" key="2">
    <source>
        <dbReference type="Proteomes" id="UP000605848"/>
    </source>
</evidence>
<dbReference type="AlphaFoldDB" id="A0A936ZH35"/>
<evidence type="ECO:0000313" key="1">
    <source>
        <dbReference type="EMBL" id="MBL0404438.1"/>
    </source>
</evidence>
<dbReference type="EMBL" id="JAEQMY010000012">
    <property type="protein sequence ID" value="MBL0404438.1"/>
    <property type="molecule type" value="Genomic_DNA"/>
</dbReference>
<protein>
    <submittedName>
        <fullName evidence="1">Uncharacterized protein</fullName>
    </submittedName>
</protein>
<accession>A0A936ZH35</accession>
<keyword evidence="2" id="KW-1185">Reference proteome</keyword>
<gene>
    <name evidence="1" type="ORF">JKG68_10705</name>
</gene>
<dbReference type="Proteomes" id="UP000605848">
    <property type="component" value="Unassembled WGS sequence"/>
</dbReference>
<organism evidence="1 2">
    <name type="scientific">Microvirga aerilata</name>
    <dbReference type="NCBI Taxonomy" id="670292"/>
    <lineage>
        <taxon>Bacteria</taxon>
        <taxon>Pseudomonadati</taxon>
        <taxon>Pseudomonadota</taxon>
        <taxon>Alphaproteobacteria</taxon>
        <taxon>Hyphomicrobiales</taxon>
        <taxon>Methylobacteriaceae</taxon>
        <taxon>Microvirga</taxon>
    </lineage>
</organism>
<dbReference type="RefSeq" id="WP_202059118.1">
    <property type="nucleotide sequence ID" value="NZ_JAEQMY010000012.1"/>
</dbReference>